<organism evidence="8 9">
    <name type="scientific">Coptis chinensis</name>
    <dbReference type="NCBI Taxonomy" id="261450"/>
    <lineage>
        <taxon>Eukaryota</taxon>
        <taxon>Viridiplantae</taxon>
        <taxon>Streptophyta</taxon>
        <taxon>Embryophyta</taxon>
        <taxon>Tracheophyta</taxon>
        <taxon>Spermatophyta</taxon>
        <taxon>Magnoliopsida</taxon>
        <taxon>Ranunculales</taxon>
        <taxon>Ranunculaceae</taxon>
        <taxon>Coptidoideae</taxon>
        <taxon>Coptis</taxon>
    </lineage>
</organism>
<protein>
    <recommendedName>
        <fullName evidence="6">Protein FAR1-RELATED SEQUENCE</fullName>
    </recommendedName>
</protein>
<dbReference type="PROSITE" id="PS50966">
    <property type="entry name" value="ZF_SWIM"/>
    <property type="match status" value="1"/>
</dbReference>
<evidence type="ECO:0000256" key="4">
    <source>
        <dbReference type="ARBA" id="ARBA00022833"/>
    </source>
</evidence>
<dbReference type="InterPro" id="IPR006564">
    <property type="entry name" value="Znf_PMZ"/>
</dbReference>
<evidence type="ECO:0000313" key="8">
    <source>
        <dbReference type="EMBL" id="KAF9622841.1"/>
    </source>
</evidence>
<evidence type="ECO:0000256" key="2">
    <source>
        <dbReference type="ARBA" id="ARBA00022723"/>
    </source>
</evidence>
<keyword evidence="3 5" id="KW-0863">Zinc-finger</keyword>
<evidence type="ECO:0000313" key="9">
    <source>
        <dbReference type="Proteomes" id="UP000631114"/>
    </source>
</evidence>
<dbReference type="AlphaFoldDB" id="A0A835MGG7"/>
<dbReference type="InterPro" id="IPR031052">
    <property type="entry name" value="FHY3/FAR1"/>
</dbReference>
<dbReference type="GO" id="GO:0005634">
    <property type="term" value="C:nucleus"/>
    <property type="evidence" value="ECO:0007669"/>
    <property type="project" value="UniProtKB-SubCell"/>
</dbReference>
<dbReference type="PANTHER" id="PTHR31669">
    <property type="entry name" value="PROTEIN FAR1-RELATED SEQUENCE 10-RELATED"/>
    <property type="match status" value="1"/>
</dbReference>
<feature type="domain" description="SWIM-type" evidence="7">
    <location>
        <begin position="97"/>
        <end position="133"/>
    </location>
</feature>
<keyword evidence="9" id="KW-1185">Reference proteome</keyword>
<dbReference type="GO" id="GO:0008270">
    <property type="term" value="F:zinc ion binding"/>
    <property type="evidence" value="ECO:0007669"/>
    <property type="project" value="UniProtKB-UniRule"/>
</dbReference>
<feature type="non-terminal residue" evidence="8">
    <location>
        <position position="348"/>
    </location>
</feature>
<sequence length="348" mass="39688">MEELSFDTDPLIEYGMDRHCTNTESSTQNGGNKGAKGPVLPAVGMEFEYYDDASKFYSDYAEALGFGIRTHVDDSVITYTVKERINVEGNNRVIREYEVLYDTSKKEVRCICGWFSFKGYLCRHALSVLNHNGVEEIPSQYILSRWRKDVERMFVSDHGSIYVNANNPLQRYDHLYRRVSQIVEEGVISKEHYEVALQALEESLNKVRLVEHVEANVISYQSNMFGDTNLSVAEGIVRPCQTTLQSLEKFCPTSQKTVIDKKRANTYTEGIGDMVNQCFRPIAPKPPYLGNLADCIRLFDVCHCGFEGILWLAVLFRIIVHQEDLWDRNFKDENGGIEPVVGLFCGDV</sequence>
<dbReference type="EMBL" id="JADFTS010000002">
    <property type="protein sequence ID" value="KAF9622841.1"/>
    <property type="molecule type" value="Genomic_DNA"/>
</dbReference>
<evidence type="ECO:0000259" key="7">
    <source>
        <dbReference type="PROSITE" id="PS50966"/>
    </source>
</evidence>
<accession>A0A835MGG7</accession>
<dbReference type="SMART" id="SM00575">
    <property type="entry name" value="ZnF_PMZ"/>
    <property type="match status" value="1"/>
</dbReference>
<keyword evidence="4 6" id="KW-0862">Zinc</keyword>
<evidence type="ECO:0000256" key="3">
    <source>
        <dbReference type="ARBA" id="ARBA00022771"/>
    </source>
</evidence>
<dbReference type="Pfam" id="PF04434">
    <property type="entry name" value="SWIM"/>
    <property type="match status" value="1"/>
</dbReference>
<dbReference type="PANTHER" id="PTHR31669:SF236">
    <property type="entry name" value="PROTEIN FAR1-RELATED SEQUENCE"/>
    <property type="match status" value="1"/>
</dbReference>
<comment type="caution">
    <text evidence="8">The sequence shown here is derived from an EMBL/GenBank/DDBJ whole genome shotgun (WGS) entry which is preliminary data.</text>
</comment>
<comment type="similarity">
    <text evidence="1 6">Belongs to the FHY3/FAR1 family.</text>
</comment>
<proteinExistence type="inferred from homology"/>
<keyword evidence="6" id="KW-0539">Nucleus</keyword>
<dbReference type="OrthoDB" id="641338at2759"/>
<keyword evidence="2 6" id="KW-0479">Metal-binding</keyword>
<evidence type="ECO:0000256" key="1">
    <source>
        <dbReference type="ARBA" id="ARBA00005889"/>
    </source>
</evidence>
<evidence type="ECO:0000256" key="5">
    <source>
        <dbReference type="PROSITE-ProRule" id="PRU00325"/>
    </source>
</evidence>
<gene>
    <name evidence="8" type="ORF">IFM89_034076</name>
</gene>
<dbReference type="Proteomes" id="UP000631114">
    <property type="component" value="Unassembled WGS sequence"/>
</dbReference>
<dbReference type="GO" id="GO:0006355">
    <property type="term" value="P:regulation of DNA-templated transcription"/>
    <property type="evidence" value="ECO:0007669"/>
    <property type="project" value="UniProtKB-UniRule"/>
</dbReference>
<evidence type="ECO:0000256" key="6">
    <source>
        <dbReference type="RuleBase" id="RU367018"/>
    </source>
</evidence>
<name>A0A835MGG7_9MAGN</name>
<comment type="subcellular location">
    <subcellularLocation>
        <location evidence="6">Nucleus</location>
    </subcellularLocation>
</comment>
<reference evidence="8 9" key="1">
    <citation type="submission" date="2020-10" db="EMBL/GenBank/DDBJ databases">
        <title>The Coptis chinensis genome and diversification of protoberbering-type alkaloids.</title>
        <authorList>
            <person name="Wang B."/>
            <person name="Shu S."/>
            <person name="Song C."/>
            <person name="Liu Y."/>
        </authorList>
    </citation>
    <scope>NUCLEOTIDE SEQUENCE [LARGE SCALE GENOMIC DNA]</scope>
    <source>
        <strain evidence="8">HL-2020</strain>
        <tissue evidence="8">Leaf</tissue>
    </source>
</reference>
<comment type="function">
    <text evidence="6">Putative transcription activator involved in regulating light control of development.</text>
</comment>
<dbReference type="InterPro" id="IPR007527">
    <property type="entry name" value="Znf_SWIM"/>
</dbReference>